<organism evidence="2 3">
    <name type="scientific">Lacticaseibacillus baoqingensis</name>
    <dbReference type="NCBI Taxonomy" id="2486013"/>
    <lineage>
        <taxon>Bacteria</taxon>
        <taxon>Bacillati</taxon>
        <taxon>Bacillota</taxon>
        <taxon>Bacilli</taxon>
        <taxon>Lactobacillales</taxon>
        <taxon>Lactobacillaceae</taxon>
        <taxon>Lacticaseibacillus</taxon>
    </lineage>
</organism>
<dbReference type="RefSeq" id="WP_164508429.1">
    <property type="nucleotide sequence ID" value="NZ_JBHTON010000035.1"/>
</dbReference>
<evidence type="ECO:0000256" key="1">
    <source>
        <dbReference type="SAM" id="Phobius"/>
    </source>
</evidence>
<evidence type="ECO:0000313" key="3">
    <source>
        <dbReference type="Proteomes" id="UP001597252"/>
    </source>
</evidence>
<gene>
    <name evidence="2" type="ORF">ACFQ5J_10595</name>
</gene>
<proteinExistence type="predicted"/>
<protein>
    <submittedName>
        <fullName evidence="2">Uncharacterized protein</fullName>
    </submittedName>
</protein>
<keyword evidence="1" id="KW-0472">Membrane</keyword>
<dbReference type="EMBL" id="JBHTON010000035">
    <property type="protein sequence ID" value="MFD1485678.1"/>
    <property type="molecule type" value="Genomic_DNA"/>
</dbReference>
<accession>A0ABW4E9K4</accession>
<name>A0ABW4E9K4_9LACO</name>
<evidence type="ECO:0000313" key="2">
    <source>
        <dbReference type="EMBL" id="MFD1485678.1"/>
    </source>
</evidence>
<reference evidence="3" key="1">
    <citation type="journal article" date="2019" name="Int. J. Syst. Evol. Microbiol.">
        <title>The Global Catalogue of Microorganisms (GCM) 10K type strain sequencing project: providing services to taxonomists for standard genome sequencing and annotation.</title>
        <authorList>
            <consortium name="The Broad Institute Genomics Platform"/>
            <consortium name="The Broad Institute Genome Sequencing Center for Infectious Disease"/>
            <person name="Wu L."/>
            <person name="Ma J."/>
        </authorList>
    </citation>
    <scope>NUCLEOTIDE SEQUENCE [LARGE SCALE GENOMIC DNA]</scope>
    <source>
        <strain evidence="3">CCM 8903</strain>
    </source>
</reference>
<keyword evidence="1" id="KW-1133">Transmembrane helix</keyword>
<comment type="caution">
    <text evidence="2">The sequence shown here is derived from an EMBL/GenBank/DDBJ whole genome shotgun (WGS) entry which is preliminary data.</text>
</comment>
<feature type="transmembrane region" description="Helical" evidence="1">
    <location>
        <begin position="31"/>
        <end position="48"/>
    </location>
</feature>
<keyword evidence="1" id="KW-0812">Transmembrane</keyword>
<keyword evidence="3" id="KW-1185">Reference proteome</keyword>
<dbReference type="Proteomes" id="UP001597252">
    <property type="component" value="Unassembled WGS sequence"/>
</dbReference>
<sequence>MKKWGYRFIFGLPVLGNEALAYANSILGWPAMLLPLCLLLAFCLSPFNPTATAS</sequence>